<name>A0A2U2X7X1_9FLAO</name>
<feature type="transmembrane region" description="Helical" evidence="1">
    <location>
        <begin position="160"/>
        <end position="176"/>
    </location>
</feature>
<feature type="transmembrane region" description="Helical" evidence="1">
    <location>
        <begin position="188"/>
        <end position="216"/>
    </location>
</feature>
<keyword evidence="1" id="KW-1133">Transmembrane helix</keyword>
<keyword evidence="3" id="KW-1185">Reference proteome</keyword>
<reference evidence="2 3" key="1">
    <citation type="submission" date="2018-05" db="EMBL/GenBank/DDBJ databases">
        <title>Algibacter marinivivus sp. nov., isolated from sample around a algae.</title>
        <authorList>
            <person name="Zhong X."/>
        </authorList>
    </citation>
    <scope>NUCLEOTIDE SEQUENCE [LARGE SCALE GENOMIC DNA]</scope>
    <source>
        <strain evidence="2 3">ZY111</strain>
    </source>
</reference>
<reference evidence="3" key="3">
    <citation type="submission" date="2018-05" db="EMBL/GenBank/DDBJ databases">
        <authorList>
            <person name="Lu D."/>
        </authorList>
    </citation>
    <scope>NUCLEOTIDE SEQUENCE [LARGE SCALE GENOMIC DNA]</scope>
    <source>
        <strain evidence="3">ZY111</strain>
    </source>
</reference>
<gene>
    <name evidence="2" type="ORF">DIS18_04820</name>
</gene>
<protein>
    <recommendedName>
        <fullName evidence="4">O-antigen ligase like membrane protein</fullName>
    </recommendedName>
</protein>
<evidence type="ECO:0000313" key="2">
    <source>
        <dbReference type="EMBL" id="PWH83879.1"/>
    </source>
</evidence>
<feature type="transmembrane region" description="Helical" evidence="1">
    <location>
        <begin position="222"/>
        <end position="241"/>
    </location>
</feature>
<feature type="transmembrane region" description="Helical" evidence="1">
    <location>
        <begin position="121"/>
        <end position="140"/>
    </location>
</feature>
<dbReference type="Proteomes" id="UP000245375">
    <property type="component" value="Unassembled WGS sequence"/>
</dbReference>
<evidence type="ECO:0000256" key="1">
    <source>
        <dbReference type="SAM" id="Phobius"/>
    </source>
</evidence>
<comment type="caution">
    <text evidence="2">The sequence shown here is derived from an EMBL/GenBank/DDBJ whole genome shotgun (WGS) entry which is preliminary data.</text>
</comment>
<evidence type="ECO:0008006" key="4">
    <source>
        <dbReference type="Google" id="ProtNLM"/>
    </source>
</evidence>
<feature type="transmembrane region" description="Helical" evidence="1">
    <location>
        <begin position="80"/>
        <end position="100"/>
    </location>
</feature>
<sequence>MTLFFIGDFLSKISNIYLDGSFYRVNGFLKLGFEIVLFYYFVVNFRKQKILLYPISFLFLFVINQFSIENSFSIFFKGWSSGNIYFLNRFLYIFLFIAVFQFVELKTQTFPKIVNILEKVLIINGFLILLGFLFDLNIFKTYPSTVRFGYNGIFAKNGEVSYYYMFLISSLYYNFLGKRQVNLIKLFFILLTSLLLGKKVMFLYLALLALFHLLIISKQKKILRPIIFFTFIIAVFLKNNIINNIIKYSSFWGNAYNEYGLMGAVTSTRSILLEKAIQYISNEWNFINYLIGGIEYNIYKVEFEFVDIFLFFGLIGVVIYFLFLINYFFERGNRNKNYLLTIILICSFFSGSLFLSVGCMMFLYITFKELVTQKFGE</sequence>
<feature type="transmembrane region" description="Helical" evidence="1">
    <location>
        <begin position="308"/>
        <end position="329"/>
    </location>
</feature>
<feature type="transmembrane region" description="Helical" evidence="1">
    <location>
        <begin position="50"/>
        <end position="68"/>
    </location>
</feature>
<keyword evidence="1" id="KW-0472">Membrane</keyword>
<evidence type="ECO:0000313" key="3">
    <source>
        <dbReference type="Proteomes" id="UP000245375"/>
    </source>
</evidence>
<feature type="transmembrane region" description="Helical" evidence="1">
    <location>
        <begin position="341"/>
        <end position="365"/>
    </location>
</feature>
<accession>A0A2U2X7X1</accession>
<keyword evidence="1" id="KW-0812">Transmembrane</keyword>
<reference evidence="3" key="2">
    <citation type="submission" date="2018-05" db="EMBL/GenBank/DDBJ databases">
        <title>Algibacter marinivivus sp. nov., isolated from sample around a algae.</title>
        <authorList>
            <person name="Lu D."/>
        </authorList>
    </citation>
    <scope>NUCLEOTIDE SEQUENCE [LARGE SCALE GENOMIC DNA]</scope>
    <source>
        <strain evidence="3">ZY111</strain>
    </source>
</reference>
<proteinExistence type="predicted"/>
<organism evidence="2 3">
    <name type="scientific">Algibacter marinivivus</name>
    <dbReference type="NCBI Taxonomy" id="2100723"/>
    <lineage>
        <taxon>Bacteria</taxon>
        <taxon>Pseudomonadati</taxon>
        <taxon>Bacteroidota</taxon>
        <taxon>Flavobacteriia</taxon>
        <taxon>Flavobacteriales</taxon>
        <taxon>Flavobacteriaceae</taxon>
        <taxon>Algibacter</taxon>
    </lineage>
</organism>
<dbReference type="AlphaFoldDB" id="A0A2U2X7X1"/>
<dbReference type="EMBL" id="QFRI01000001">
    <property type="protein sequence ID" value="PWH83879.1"/>
    <property type="molecule type" value="Genomic_DNA"/>
</dbReference>
<feature type="transmembrane region" description="Helical" evidence="1">
    <location>
        <begin position="22"/>
        <end position="43"/>
    </location>
</feature>